<name>E4ZPR0_LEPMJ</name>
<dbReference type="PANTHER" id="PTHR47966">
    <property type="entry name" value="BETA-SITE APP-CLEAVING ENZYME, ISOFORM A-RELATED"/>
    <property type="match status" value="1"/>
</dbReference>
<dbReference type="PROSITE" id="PS51767">
    <property type="entry name" value="PEPTIDASE_A1"/>
    <property type="match status" value="1"/>
</dbReference>
<dbReference type="InterPro" id="IPR001461">
    <property type="entry name" value="Aspartic_peptidase_A1"/>
</dbReference>
<evidence type="ECO:0000259" key="5">
    <source>
        <dbReference type="PROSITE" id="PS51767"/>
    </source>
</evidence>
<reference evidence="7" key="1">
    <citation type="journal article" date="2011" name="Nat. Commun.">
        <title>Effector diversification within compartments of the Leptosphaeria maculans genome affected by Repeat-Induced Point mutations.</title>
        <authorList>
            <person name="Rouxel T."/>
            <person name="Grandaubert J."/>
            <person name="Hane J.K."/>
            <person name="Hoede C."/>
            <person name="van de Wouw A.P."/>
            <person name="Couloux A."/>
            <person name="Dominguez V."/>
            <person name="Anthouard V."/>
            <person name="Bally P."/>
            <person name="Bourras S."/>
            <person name="Cozijnsen A.J."/>
            <person name="Ciuffetti L.M."/>
            <person name="Degrave A."/>
            <person name="Dilmaghani A."/>
            <person name="Duret L."/>
            <person name="Fudal I."/>
            <person name="Goodwin S.B."/>
            <person name="Gout L."/>
            <person name="Glaser N."/>
            <person name="Linglin J."/>
            <person name="Kema G.H.J."/>
            <person name="Lapalu N."/>
            <person name="Lawrence C.B."/>
            <person name="May K."/>
            <person name="Meyer M."/>
            <person name="Ollivier B."/>
            <person name="Poulain J."/>
            <person name="Schoch C.L."/>
            <person name="Simon A."/>
            <person name="Spatafora J.W."/>
            <person name="Stachowiak A."/>
            <person name="Turgeon B.G."/>
            <person name="Tyler B.M."/>
            <person name="Vincent D."/>
            <person name="Weissenbach J."/>
            <person name="Amselem J."/>
            <person name="Quesneville H."/>
            <person name="Oliver R.P."/>
            <person name="Wincker P."/>
            <person name="Balesdent M.-H."/>
            <person name="Howlett B.J."/>
        </authorList>
    </citation>
    <scope>NUCLEOTIDE SEQUENCE [LARGE SCALE GENOMIC DNA]</scope>
    <source>
        <strain evidence="7">JN3 / isolate v23.1.3 / race Av1-4-5-6-7-8</strain>
    </source>
</reference>
<accession>E4ZPR0</accession>
<evidence type="ECO:0000256" key="3">
    <source>
        <dbReference type="SAM" id="MobiDB-lite"/>
    </source>
</evidence>
<dbReference type="OrthoDB" id="771136at2759"/>
<feature type="domain" description="Peptidase A1" evidence="5">
    <location>
        <begin position="47"/>
        <end position="397"/>
    </location>
</feature>
<feature type="active site" evidence="2">
    <location>
        <position position="266"/>
    </location>
</feature>
<organism evidence="7">
    <name type="scientific">Leptosphaeria maculans (strain JN3 / isolate v23.1.3 / race Av1-4-5-6-7-8)</name>
    <name type="common">Blackleg fungus</name>
    <name type="synonym">Phoma lingam</name>
    <dbReference type="NCBI Taxonomy" id="985895"/>
    <lineage>
        <taxon>Eukaryota</taxon>
        <taxon>Fungi</taxon>
        <taxon>Dikarya</taxon>
        <taxon>Ascomycota</taxon>
        <taxon>Pezizomycotina</taxon>
        <taxon>Dothideomycetes</taxon>
        <taxon>Pleosporomycetidae</taxon>
        <taxon>Pleosporales</taxon>
        <taxon>Pleosporineae</taxon>
        <taxon>Leptosphaeriaceae</taxon>
        <taxon>Plenodomus</taxon>
        <taxon>Plenodomus lingam/Leptosphaeria maculans species complex</taxon>
    </lineage>
</organism>
<dbReference type="HOGENOM" id="CLU_650643_0_0_1"/>
<sequence length="422" mass="44594">MALKHLLLLVLCAVLCSAAGHLSEMRSTSSGGFEVLPIWTEDAGMSYLINVTIGDDEQIVPLIFDTGSPDSFLNPDCFSLMDNDAFNDCVDRPRYNAFTSSTSKFTGGSLRLEFGMGMVYGTYVSDEVRLGTSIFKAKHLGLAATSNHITNGIFGAGRSALGASPSLIEQMVAQGVLSSYAFSLDLGPRNDSRPGSLILGGIDRRRFQGGLSMLEANGFTTHLTGMGITLPDDVIIPFDIRPPLSSPPRTNSTTTTSSSSLPVHLDSGTPYNLLPETMLTQIIDSYPAHVTQQRTDRGAPTNQAETSSLSVSSHFTFPNHTIHVPLSDALLHLAGGVCALPFGVPTGVWETAGDGNTKATDMPNARPTTAVPFLLGTSVLRAAYFVFEPQQGRMWVGRRAGCGSEVVGIGGIGVGGIGEGCV</sequence>
<dbReference type="MEROPS" id="A01.019"/>
<dbReference type="eggNOG" id="KOG1339">
    <property type="taxonomic scope" value="Eukaryota"/>
</dbReference>
<dbReference type="GO" id="GO:0006508">
    <property type="term" value="P:proteolysis"/>
    <property type="evidence" value="ECO:0007669"/>
    <property type="project" value="InterPro"/>
</dbReference>
<dbReference type="OMA" id="ANCGEQI"/>
<dbReference type="AlphaFoldDB" id="E4ZPR0"/>
<dbReference type="Proteomes" id="UP000002668">
    <property type="component" value="Genome"/>
</dbReference>
<dbReference type="VEuPathDB" id="FungiDB:LEMA_P043460.1"/>
<evidence type="ECO:0000313" key="7">
    <source>
        <dbReference type="Proteomes" id="UP000002668"/>
    </source>
</evidence>
<feature type="chain" id="PRO_5003192027" description="Peptidase A1 domain-containing protein" evidence="4">
    <location>
        <begin position="19"/>
        <end position="422"/>
    </location>
</feature>
<dbReference type="SUPFAM" id="SSF50630">
    <property type="entry name" value="Acid proteases"/>
    <property type="match status" value="1"/>
</dbReference>
<feature type="active site" evidence="2">
    <location>
        <position position="65"/>
    </location>
</feature>
<keyword evidence="7" id="KW-1185">Reference proteome</keyword>
<dbReference type="EMBL" id="FP929105">
    <property type="protein sequence ID" value="CBX93445.1"/>
    <property type="molecule type" value="Genomic_DNA"/>
</dbReference>
<evidence type="ECO:0000256" key="4">
    <source>
        <dbReference type="SAM" id="SignalP"/>
    </source>
</evidence>
<keyword evidence="4" id="KW-0732">Signal</keyword>
<evidence type="ECO:0000313" key="6">
    <source>
        <dbReference type="EMBL" id="CBX93445.1"/>
    </source>
</evidence>
<dbReference type="InterPro" id="IPR033121">
    <property type="entry name" value="PEPTIDASE_A1"/>
</dbReference>
<dbReference type="STRING" id="985895.E4ZPR0"/>
<feature type="compositionally biased region" description="Low complexity" evidence="3">
    <location>
        <begin position="241"/>
        <end position="262"/>
    </location>
</feature>
<protein>
    <recommendedName>
        <fullName evidence="5">Peptidase A1 domain-containing protein</fullName>
    </recommendedName>
</protein>
<comment type="similarity">
    <text evidence="1">Belongs to the peptidase A1 family.</text>
</comment>
<evidence type="ECO:0000256" key="1">
    <source>
        <dbReference type="ARBA" id="ARBA00007447"/>
    </source>
</evidence>
<proteinExistence type="inferred from homology"/>
<dbReference type="InterPro" id="IPR021109">
    <property type="entry name" value="Peptidase_aspartic_dom_sf"/>
</dbReference>
<dbReference type="PRINTS" id="PR00792">
    <property type="entry name" value="PEPSIN"/>
</dbReference>
<dbReference type="Pfam" id="PF00026">
    <property type="entry name" value="Asp"/>
    <property type="match status" value="1"/>
</dbReference>
<feature type="signal peptide" evidence="4">
    <location>
        <begin position="1"/>
        <end position="18"/>
    </location>
</feature>
<dbReference type="InParanoid" id="E4ZPR0"/>
<dbReference type="GO" id="GO:0004190">
    <property type="term" value="F:aspartic-type endopeptidase activity"/>
    <property type="evidence" value="ECO:0007669"/>
    <property type="project" value="InterPro"/>
</dbReference>
<evidence type="ECO:0000256" key="2">
    <source>
        <dbReference type="PIRSR" id="PIRSR601461-1"/>
    </source>
</evidence>
<feature type="region of interest" description="Disordered" evidence="3">
    <location>
        <begin position="240"/>
        <end position="267"/>
    </location>
</feature>
<gene>
    <name evidence="6" type="ORF">LEMA_P043460.1</name>
</gene>
<dbReference type="Gene3D" id="2.40.70.10">
    <property type="entry name" value="Acid Proteases"/>
    <property type="match status" value="2"/>
</dbReference>
<dbReference type="PANTHER" id="PTHR47966:SF65">
    <property type="entry name" value="ASPARTIC-TYPE ENDOPEPTIDASE"/>
    <property type="match status" value="1"/>
</dbReference>